<dbReference type="InterPro" id="IPR000073">
    <property type="entry name" value="AB_hydrolase_1"/>
</dbReference>
<dbReference type="Gene3D" id="3.40.50.1820">
    <property type="entry name" value="alpha/beta hydrolase"/>
    <property type="match status" value="1"/>
</dbReference>
<evidence type="ECO:0000256" key="1">
    <source>
        <dbReference type="ARBA" id="ARBA00001585"/>
    </source>
</evidence>
<dbReference type="PANTHER" id="PTHR43722">
    <property type="entry name" value="PROLINE IMINOPEPTIDASE"/>
    <property type="match status" value="1"/>
</dbReference>
<dbReference type="EMBL" id="CP072110">
    <property type="protein sequence ID" value="QTH64780.1"/>
    <property type="molecule type" value="Genomic_DNA"/>
</dbReference>
<dbReference type="Pfam" id="PF08386">
    <property type="entry name" value="Abhydrolase_4"/>
    <property type="match status" value="1"/>
</dbReference>
<evidence type="ECO:0000256" key="8">
    <source>
        <dbReference type="ARBA" id="ARBA00022670"/>
    </source>
</evidence>
<dbReference type="InterPro" id="IPR005944">
    <property type="entry name" value="Pro_iminopeptidase"/>
</dbReference>
<evidence type="ECO:0000313" key="14">
    <source>
        <dbReference type="Proteomes" id="UP000682739"/>
    </source>
</evidence>
<dbReference type="Proteomes" id="UP000682739">
    <property type="component" value="Chromosome"/>
</dbReference>
<dbReference type="InterPro" id="IPR029058">
    <property type="entry name" value="AB_hydrolase_fold"/>
</dbReference>
<feature type="domain" description="AB hydrolase-1" evidence="11">
    <location>
        <begin position="81"/>
        <end position="248"/>
    </location>
</feature>
<keyword evidence="7" id="KW-0963">Cytoplasm</keyword>
<evidence type="ECO:0000256" key="5">
    <source>
        <dbReference type="ARBA" id="ARBA00021843"/>
    </source>
</evidence>
<dbReference type="Pfam" id="PF00561">
    <property type="entry name" value="Abhydrolase_1"/>
    <property type="match status" value="1"/>
</dbReference>
<evidence type="ECO:0000256" key="10">
    <source>
        <dbReference type="ARBA" id="ARBA00029605"/>
    </source>
</evidence>
<feature type="domain" description="Peptidase S33 tripeptidyl aminopeptidase-like C-terminal" evidence="12">
    <location>
        <begin position="374"/>
        <end position="470"/>
    </location>
</feature>
<evidence type="ECO:0000256" key="9">
    <source>
        <dbReference type="ARBA" id="ARBA00022801"/>
    </source>
</evidence>
<comment type="similarity">
    <text evidence="3">Belongs to the peptidase S33 family.</text>
</comment>
<dbReference type="PANTHER" id="PTHR43722:SF1">
    <property type="entry name" value="PROLINE IMINOPEPTIDASE"/>
    <property type="match status" value="1"/>
</dbReference>
<evidence type="ECO:0000313" key="13">
    <source>
        <dbReference type="EMBL" id="QTH64780.1"/>
    </source>
</evidence>
<gene>
    <name evidence="13" type="ORF">J1N51_04785</name>
</gene>
<evidence type="ECO:0000259" key="11">
    <source>
        <dbReference type="Pfam" id="PF00561"/>
    </source>
</evidence>
<dbReference type="RefSeq" id="WP_208832834.1">
    <property type="nucleotide sequence ID" value="NZ_CP072110.1"/>
</dbReference>
<accession>A0A975DFN3</accession>
<keyword evidence="8" id="KW-0645">Protease</keyword>
<dbReference type="GO" id="GO:0005737">
    <property type="term" value="C:cytoplasm"/>
    <property type="evidence" value="ECO:0007669"/>
    <property type="project" value="UniProtKB-SubCell"/>
</dbReference>
<dbReference type="InterPro" id="IPR013595">
    <property type="entry name" value="Pept_S33_TAP-like_C"/>
</dbReference>
<dbReference type="GO" id="GO:0006508">
    <property type="term" value="P:proteolysis"/>
    <property type="evidence" value="ECO:0007669"/>
    <property type="project" value="UniProtKB-KW"/>
</dbReference>
<organism evidence="13 14">
    <name type="scientific">Psychrosphaera ytuae</name>
    <dbReference type="NCBI Taxonomy" id="2820710"/>
    <lineage>
        <taxon>Bacteria</taxon>
        <taxon>Pseudomonadati</taxon>
        <taxon>Pseudomonadota</taxon>
        <taxon>Gammaproteobacteria</taxon>
        <taxon>Alteromonadales</taxon>
        <taxon>Pseudoalteromonadaceae</taxon>
        <taxon>Psychrosphaera</taxon>
    </lineage>
</organism>
<dbReference type="AlphaFoldDB" id="A0A975DFN3"/>
<evidence type="ECO:0000256" key="6">
    <source>
        <dbReference type="ARBA" id="ARBA00022438"/>
    </source>
</evidence>
<evidence type="ECO:0000256" key="2">
    <source>
        <dbReference type="ARBA" id="ARBA00004496"/>
    </source>
</evidence>
<protein>
    <recommendedName>
        <fullName evidence="5">Proline iminopeptidase</fullName>
        <ecNumber evidence="4">3.4.11.5</ecNumber>
    </recommendedName>
    <alternativeName>
        <fullName evidence="10">Prolyl aminopeptidase</fullName>
    </alternativeName>
</protein>
<dbReference type="EC" id="3.4.11.5" evidence="4"/>
<dbReference type="PRINTS" id="PR00793">
    <property type="entry name" value="PROAMNOPTASE"/>
</dbReference>
<evidence type="ECO:0000256" key="7">
    <source>
        <dbReference type="ARBA" id="ARBA00022490"/>
    </source>
</evidence>
<keyword evidence="14" id="KW-1185">Reference proteome</keyword>
<sequence length="487" mass="54020">MLSVLTRLSGIAMLSGTLISPSVQAQQLELEKCFVDGIKSQVLCGSLEVPENRAEPISEQNKIDVNVVVLPKFKEESKTVPVIFLAGGPGQAATELAGMMDGRLEKVRREHDIIFVDQRGTGKSNAIMCDKPFVEPLSFDDSQLDVKAEIEACLADNTGHHLPSYNSIEHIKDLEAVRAALGHEQLHVFGGSYGTRAGFTYLQQFPESVKTAVLDSNAPMQLVIGFFGKTSERAFDMLVEDCKNTESCHKAFPNLKQDYLDFAERLKKGPIKVDMFHPLTGKPVEFVMTDSKVIESLRGLLYSLGTRSMLPYAINRAASGDYRMIAALIGQQADSERQPGQLYNGLTLNILCNEDIPRAMPSDIKKDGDNYFNGNNTFEQFSSACEHWPKFEVESGFNEPLKTDVPVLLFSGLYDPVTPPEYGDMAMETLENAKHVVIKQASHVASFNQCIDPISEFVKTGSFDGLDFSCADQERQRMFFVDMNQIK</sequence>
<name>A0A975DFN3_9GAMM</name>
<comment type="subcellular location">
    <subcellularLocation>
        <location evidence="2">Cytoplasm</location>
    </subcellularLocation>
</comment>
<comment type="catalytic activity">
    <reaction evidence="1">
        <text>Release of N-terminal proline from a peptide.</text>
        <dbReference type="EC" id="3.4.11.5"/>
    </reaction>
</comment>
<dbReference type="GO" id="GO:0004177">
    <property type="term" value="F:aminopeptidase activity"/>
    <property type="evidence" value="ECO:0007669"/>
    <property type="project" value="UniProtKB-KW"/>
</dbReference>
<dbReference type="InterPro" id="IPR002410">
    <property type="entry name" value="Peptidase_S33"/>
</dbReference>
<keyword evidence="6" id="KW-0031">Aminopeptidase</keyword>
<evidence type="ECO:0000256" key="3">
    <source>
        <dbReference type="ARBA" id="ARBA00010088"/>
    </source>
</evidence>
<dbReference type="KEGG" id="psym:J1N51_04785"/>
<evidence type="ECO:0000256" key="4">
    <source>
        <dbReference type="ARBA" id="ARBA00012568"/>
    </source>
</evidence>
<keyword evidence="9 13" id="KW-0378">Hydrolase</keyword>
<dbReference type="SUPFAM" id="SSF53474">
    <property type="entry name" value="alpha/beta-Hydrolases"/>
    <property type="match status" value="1"/>
</dbReference>
<proteinExistence type="inferred from homology"/>
<reference evidence="13" key="1">
    <citation type="submission" date="2021-03" db="EMBL/GenBank/DDBJ databases">
        <title>Description of Psychrosphaera ytuae sp. nov. isolated from deep sea sediment of South China Sea.</title>
        <authorList>
            <person name="Zhang J."/>
            <person name="Xu X.-D."/>
        </authorList>
    </citation>
    <scope>NUCLEOTIDE SEQUENCE</scope>
    <source>
        <strain evidence="13">MTZ26</strain>
    </source>
</reference>
<evidence type="ECO:0000259" key="12">
    <source>
        <dbReference type="Pfam" id="PF08386"/>
    </source>
</evidence>